<reference evidence="1" key="1">
    <citation type="submission" date="2018-05" db="EMBL/GenBank/DDBJ databases">
        <authorList>
            <person name="Lanie J.A."/>
            <person name="Ng W.-L."/>
            <person name="Kazmierczak K.M."/>
            <person name="Andrzejewski T.M."/>
            <person name="Davidsen T.M."/>
            <person name="Wayne K.J."/>
            <person name="Tettelin H."/>
            <person name="Glass J.I."/>
            <person name="Rusch D."/>
            <person name="Podicherti R."/>
            <person name="Tsui H.-C.T."/>
            <person name="Winkler M.E."/>
        </authorList>
    </citation>
    <scope>NUCLEOTIDE SEQUENCE</scope>
</reference>
<dbReference type="InterPro" id="IPR036188">
    <property type="entry name" value="FAD/NAD-bd_sf"/>
</dbReference>
<evidence type="ECO:0000313" key="1">
    <source>
        <dbReference type="EMBL" id="SUZ63189.1"/>
    </source>
</evidence>
<dbReference type="EMBL" id="UINC01000910">
    <property type="protein sequence ID" value="SUZ63189.1"/>
    <property type="molecule type" value="Genomic_DNA"/>
</dbReference>
<dbReference type="AlphaFoldDB" id="A0A381PAF3"/>
<gene>
    <name evidence="1" type="ORF">METZ01_LOCUS16043</name>
</gene>
<dbReference type="PANTHER" id="PTHR10668">
    <property type="entry name" value="PHYTOENE DEHYDROGENASE"/>
    <property type="match status" value="1"/>
</dbReference>
<accession>A0A381PAF3</accession>
<organism evidence="1">
    <name type="scientific">marine metagenome</name>
    <dbReference type="NCBI Taxonomy" id="408172"/>
    <lineage>
        <taxon>unclassified sequences</taxon>
        <taxon>metagenomes</taxon>
        <taxon>ecological metagenomes</taxon>
    </lineage>
</organism>
<dbReference type="PANTHER" id="PTHR10668:SF103">
    <property type="entry name" value="PYRIDINE NUCLEOTIDE-DISULFIDE OXIDOREDUCTASE DOMAIN-CONTAINING PROTEIN 2"/>
    <property type="match status" value="1"/>
</dbReference>
<evidence type="ECO:0008006" key="2">
    <source>
        <dbReference type="Google" id="ProtNLM"/>
    </source>
</evidence>
<protein>
    <recommendedName>
        <fullName evidence="2">Amine oxidase domain-containing protein</fullName>
    </recommendedName>
</protein>
<name>A0A381PAF3_9ZZZZ</name>
<dbReference type="SUPFAM" id="SSF51905">
    <property type="entry name" value="FAD/NAD(P)-binding domain"/>
    <property type="match status" value="1"/>
</dbReference>
<dbReference type="Gene3D" id="3.50.50.60">
    <property type="entry name" value="FAD/NAD(P)-binding domain"/>
    <property type="match status" value="2"/>
</dbReference>
<sequence length="538" mass="59973">MKKYDVIVVGAGHNGLANAAFLAKAGLEVLCLEKNDYIGGATVSRELYKGWKYSNCSYVCSLLRPEIYRSLELHNHGLQITPYGGSVQFMQNGDYYGSYHDPDVAHREMARHSKHDADASERYSADTMRQCKLIRDFLLKTAPDPTSFKPKDIKDLIFLGNKFLEMGEDRIYETIRFWTMSVAEYLDEYFETDVIKAAMSGSGIIGTALGIHSPGTAYVLLHHYMGDVDGNIGSWGFARGGMGAVSASIASAFQSYGGELRSEAGVEKFIVNQRKVKGVALESGEEIYAPVVVSGMDVKRTFLNCMDKNDLPEPFYNRVKNFKIRGSSGKVNIALDGLPTFPALPKNSELMISDMHFIDSMERMERAYDDWKNGTWSKDPYIDMVIPTTCDPTMAPPGKHMMSCFIQYCPAQIEGRPWKDHEREAFGQCVIDQIAEYSPDFKDLILHVEIRTPQDIEDQIGITEGNIFHGELTMDQLLFNRPIPGYAQYRGPVSGLYMCGSSTHPGGGVMAAPGANAAREILYDLKRENTVPENFGDD</sequence>
<dbReference type="Pfam" id="PF13450">
    <property type="entry name" value="NAD_binding_8"/>
    <property type="match status" value="1"/>
</dbReference>
<proteinExistence type="predicted"/>